<dbReference type="InterPro" id="IPR000652">
    <property type="entry name" value="Triosephosphate_isomerase"/>
</dbReference>
<dbReference type="Proteomes" id="UP000267246">
    <property type="component" value="Unassembled WGS sequence"/>
</dbReference>
<dbReference type="UniPathway" id="UPA00138"/>
<dbReference type="OrthoDB" id="9809429at2"/>
<comment type="catalytic activity">
    <reaction evidence="3">
        <text>D-glyceraldehyde 3-phosphate = dihydroxyacetone phosphate</text>
        <dbReference type="Rhea" id="RHEA:18585"/>
        <dbReference type="ChEBI" id="CHEBI:57642"/>
        <dbReference type="ChEBI" id="CHEBI:59776"/>
        <dbReference type="EC" id="5.3.1.1"/>
    </reaction>
</comment>
<dbReference type="EMBL" id="REFI01000006">
    <property type="protein sequence ID" value="RMA78613.1"/>
    <property type="molecule type" value="Genomic_DNA"/>
</dbReference>
<comment type="caution">
    <text evidence="4">The sequence shown here is derived from an EMBL/GenBank/DDBJ whole genome shotgun (WGS) entry which is preliminary data.</text>
</comment>
<dbReference type="EC" id="5.3.1.1" evidence="3"/>
<dbReference type="Pfam" id="PF00121">
    <property type="entry name" value="TIM"/>
    <property type="match status" value="1"/>
</dbReference>
<dbReference type="Gene3D" id="3.20.20.70">
    <property type="entry name" value="Aldolase class I"/>
    <property type="match status" value="1"/>
</dbReference>
<keyword evidence="5" id="KW-1185">Reference proteome</keyword>
<dbReference type="PANTHER" id="PTHR21139">
    <property type="entry name" value="TRIOSEPHOSPHATE ISOMERASE"/>
    <property type="match status" value="1"/>
</dbReference>
<dbReference type="UniPathway" id="UPA00109">
    <property type="reaction ID" value="UER00189"/>
</dbReference>
<name>A0A3M0A0T1_9BACT</name>
<evidence type="ECO:0000313" key="4">
    <source>
        <dbReference type="EMBL" id="RMA78613.1"/>
    </source>
</evidence>
<keyword evidence="3" id="KW-0963">Cytoplasm</keyword>
<comment type="pathway">
    <text evidence="3">Carbohydrate biosynthesis; gluconeogenesis.</text>
</comment>
<evidence type="ECO:0000256" key="2">
    <source>
        <dbReference type="ARBA" id="ARBA00023235"/>
    </source>
</evidence>
<proteinExistence type="inferred from homology"/>
<dbReference type="InterPro" id="IPR035990">
    <property type="entry name" value="TIM_sf"/>
</dbReference>
<dbReference type="GO" id="GO:0046166">
    <property type="term" value="P:glyceraldehyde-3-phosphate biosynthetic process"/>
    <property type="evidence" value="ECO:0007669"/>
    <property type="project" value="TreeGrafter"/>
</dbReference>
<dbReference type="RefSeq" id="WP_121940734.1">
    <property type="nucleotide sequence ID" value="NZ_CP137846.1"/>
</dbReference>
<reference evidence="4 5" key="1">
    <citation type="submission" date="2018-10" db="EMBL/GenBank/DDBJ databases">
        <title>Genomic Encyclopedia of Archaeal and Bacterial Type Strains, Phase II (KMG-II): from individual species to whole genera.</title>
        <authorList>
            <person name="Goeker M."/>
        </authorList>
    </citation>
    <scope>NUCLEOTIDE SEQUENCE [LARGE SCALE GENOMIC DNA]</scope>
    <source>
        <strain evidence="4 5">ATCC 29870</strain>
    </source>
</reference>
<protein>
    <recommendedName>
        <fullName evidence="3">Triosephosphate isomerase</fullName>
        <ecNumber evidence="3">5.3.1.1</ecNumber>
    </recommendedName>
</protein>
<dbReference type="AlphaFoldDB" id="A0A3M0A0T1"/>
<comment type="subunit">
    <text evidence="3">Homodimer.</text>
</comment>
<dbReference type="GO" id="GO:0019563">
    <property type="term" value="P:glycerol catabolic process"/>
    <property type="evidence" value="ECO:0007669"/>
    <property type="project" value="TreeGrafter"/>
</dbReference>
<dbReference type="GO" id="GO:0005829">
    <property type="term" value="C:cytosol"/>
    <property type="evidence" value="ECO:0007669"/>
    <property type="project" value="TreeGrafter"/>
</dbReference>
<dbReference type="GO" id="GO:0004807">
    <property type="term" value="F:triose-phosphate isomerase activity"/>
    <property type="evidence" value="ECO:0007669"/>
    <property type="project" value="UniProtKB-EC"/>
</dbReference>
<keyword evidence="2 3" id="KW-0413">Isomerase</keyword>
<gene>
    <name evidence="4" type="ORF">JN00_0254</name>
</gene>
<dbReference type="GO" id="GO:0006096">
    <property type="term" value="P:glycolytic process"/>
    <property type="evidence" value="ECO:0007669"/>
    <property type="project" value="UniProtKB-UniPathway"/>
</dbReference>
<evidence type="ECO:0000256" key="1">
    <source>
        <dbReference type="ARBA" id="ARBA00007422"/>
    </source>
</evidence>
<sequence>MKYLIGNLKMNFSPDEAKNYSQELSNEVQNANLKNVTVGAAFGHDSMYLKSLQNYSFIFGTQNFYPKSKGAFTGEISIRSLENFNLDFCLVGHSERRILFNETEALINKQILCLEKSKIMPILCIGENKEEFENNKTKSKLKRQIKNALADFEWSKDLIISYEPIYAIGNGLVPENSHIESCIKYIKKITENKCPVLYGGSVSLNNIEKLLEIKSLDGFLVGGAALNAKDFVKMAKIMEKNS</sequence>
<dbReference type="GO" id="GO:0006094">
    <property type="term" value="P:gluconeogenesis"/>
    <property type="evidence" value="ECO:0007669"/>
    <property type="project" value="UniProtKB-UniPathway"/>
</dbReference>
<keyword evidence="3" id="KW-0312">Gluconeogenesis</keyword>
<comment type="similarity">
    <text evidence="1 3">Belongs to the triosephosphate isomerase family.</text>
</comment>
<comment type="subcellular location">
    <subcellularLocation>
        <location evidence="3">Cytoplasm</location>
    </subcellularLocation>
</comment>
<evidence type="ECO:0000313" key="5">
    <source>
        <dbReference type="Proteomes" id="UP000267246"/>
    </source>
</evidence>
<dbReference type="PROSITE" id="PS51440">
    <property type="entry name" value="TIM_2"/>
    <property type="match status" value="1"/>
</dbReference>
<comment type="pathway">
    <text evidence="3">Carbohydrate degradation; glycolysis; D-glyceraldehyde 3-phosphate from glycerone phosphate: step 1/1.</text>
</comment>
<dbReference type="PANTHER" id="PTHR21139:SF42">
    <property type="entry name" value="TRIOSEPHOSPHATE ISOMERASE"/>
    <property type="match status" value="1"/>
</dbReference>
<organism evidence="4 5">
    <name type="scientific">Metamycoplasma subdolum</name>
    <dbReference type="NCBI Taxonomy" id="92407"/>
    <lineage>
        <taxon>Bacteria</taxon>
        <taxon>Bacillati</taxon>
        <taxon>Mycoplasmatota</taxon>
        <taxon>Mycoplasmoidales</taxon>
        <taxon>Metamycoplasmataceae</taxon>
        <taxon>Metamycoplasma</taxon>
    </lineage>
</organism>
<dbReference type="InterPro" id="IPR013785">
    <property type="entry name" value="Aldolase_TIM"/>
</dbReference>
<keyword evidence="3" id="KW-0324">Glycolysis</keyword>
<accession>A0A3M0A0T1</accession>
<dbReference type="SUPFAM" id="SSF51351">
    <property type="entry name" value="Triosephosphate isomerase (TIM)"/>
    <property type="match status" value="1"/>
</dbReference>
<dbReference type="CDD" id="cd00311">
    <property type="entry name" value="TIM"/>
    <property type="match status" value="1"/>
</dbReference>
<evidence type="ECO:0000256" key="3">
    <source>
        <dbReference type="RuleBase" id="RU363013"/>
    </source>
</evidence>